<dbReference type="EMBL" id="JAPWTJ010000235">
    <property type="protein sequence ID" value="KAJ8980777.1"/>
    <property type="molecule type" value="Genomic_DNA"/>
</dbReference>
<keyword evidence="2" id="KW-1185">Reference proteome</keyword>
<evidence type="ECO:0000313" key="1">
    <source>
        <dbReference type="EMBL" id="KAJ8980777.1"/>
    </source>
</evidence>
<dbReference type="Proteomes" id="UP001162164">
    <property type="component" value="Unassembled WGS sequence"/>
</dbReference>
<proteinExistence type="predicted"/>
<protein>
    <submittedName>
        <fullName evidence="1">Uncharacterized protein</fullName>
    </submittedName>
</protein>
<sequence length="89" mass="10615">MAGRDLERERRQREEFRQRLVNLICNKDDDHLMEVDEIPSAEEREMLRYYYYVKHGVDTIHVAPMDEKILSMVNFVIVCILPSKEDAVC</sequence>
<gene>
    <name evidence="1" type="ORF">NQ317_013622</name>
</gene>
<name>A0ABQ9JSY6_9CUCU</name>
<reference evidence="1" key="1">
    <citation type="journal article" date="2023" name="Insect Mol. Biol.">
        <title>Genome sequencing provides insights into the evolution of gene families encoding plant cell wall-degrading enzymes in longhorned beetles.</title>
        <authorList>
            <person name="Shin N.R."/>
            <person name="Okamura Y."/>
            <person name="Kirsch R."/>
            <person name="Pauchet Y."/>
        </authorList>
    </citation>
    <scope>NUCLEOTIDE SEQUENCE</scope>
    <source>
        <strain evidence="1">MMC_N1</strain>
    </source>
</reference>
<evidence type="ECO:0000313" key="2">
    <source>
        <dbReference type="Proteomes" id="UP001162164"/>
    </source>
</evidence>
<accession>A0ABQ9JSY6</accession>
<comment type="caution">
    <text evidence="1">The sequence shown here is derived from an EMBL/GenBank/DDBJ whole genome shotgun (WGS) entry which is preliminary data.</text>
</comment>
<organism evidence="1 2">
    <name type="scientific">Molorchus minor</name>
    <dbReference type="NCBI Taxonomy" id="1323400"/>
    <lineage>
        <taxon>Eukaryota</taxon>
        <taxon>Metazoa</taxon>
        <taxon>Ecdysozoa</taxon>
        <taxon>Arthropoda</taxon>
        <taxon>Hexapoda</taxon>
        <taxon>Insecta</taxon>
        <taxon>Pterygota</taxon>
        <taxon>Neoptera</taxon>
        <taxon>Endopterygota</taxon>
        <taxon>Coleoptera</taxon>
        <taxon>Polyphaga</taxon>
        <taxon>Cucujiformia</taxon>
        <taxon>Chrysomeloidea</taxon>
        <taxon>Cerambycidae</taxon>
        <taxon>Lamiinae</taxon>
        <taxon>Monochamini</taxon>
        <taxon>Molorchus</taxon>
    </lineage>
</organism>